<dbReference type="InterPro" id="IPR003680">
    <property type="entry name" value="Flavodoxin_fold"/>
</dbReference>
<dbReference type="AlphaFoldDB" id="A0AA35D723"/>
<dbReference type="PANTHER" id="PTHR43741:SF4">
    <property type="entry name" value="FMN-DEPENDENT NADH:QUINONE OXIDOREDUCTASE"/>
    <property type="match status" value="1"/>
</dbReference>
<reference evidence="2" key="1">
    <citation type="submission" date="2020-05" db="EMBL/GenBank/DDBJ databases">
        <authorList>
            <person name="Delgado-Blas J."/>
        </authorList>
    </citation>
    <scope>NUCLEOTIDE SEQUENCE</scope>
    <source>
        <strain evidence="2">BB1454</strain>
    </source>
</reference>
<dbReference type="Gene3D" id="3.40.50.360">
    <property type="match status" value="1"/>
</dbReference>
<feature type="domain" description="Flavodoxin-like fold" evidence="1">
    <location>
        <begin position="1"/>
        <end position="92"/>
    </location>
</feature>
<gene>
    <name evidence="2" type="primary">azoR_2</name>
    <name evidence="2" type="ORF">GHA_01984</name>
</gene>
<dbReference type="Pfam" id="PF02525">
    <property type="entry name" value="Flavodoxin_2"/>
    <property type="match status" value="1"/>
</dbReference>
<comment type="caution">
    <text evidence="2">The sequence shown here is derived from an EMBL/GenBank/DDBJ whole genome shotgun (WGS) entry which is preliminary data.</text>
</comment>
<accession>A0AA35D723</accession>
<dbReference type="InterPro" id="IPR029039">
    <property type="entry name" value="Flavoprotein-like_sf"/>
</dbReference>
<dbReference type="GO" id="GO:0016491">
    <property type="term" value="F:oxidoreductase activity"/>
    <property type="evidence" value="ECO:0007669"/>
    <property type="project" value="UniProtKB-KW"/>
</dbReference>
<proteinExistence type="predicted"/>
<dbReference type="EC" id="1.7.-.-" evidence="2"/>
<dbReference type="InterPro" id="IPR050104">
    <property type="entry name" value="FMN-dep_NADH:Q_OxRdtase_AzoR1"/>
</dbReference>
<keyword evidence="2" id="KW-0560">Oxidoreductase</keyword>
<dbReference type="EMBL" id="CAHPSC010000025">
    <property type="protein sequence ID" value="CAB5690332.1"/>
    <property type="molecule type" value="Genomic_DNA"/>
</dbReference>
<sequence>MDHIVRVRVTFAITPQGKTGTLRDRPVYVAVSSGGFISGERARQPDFLQPYLRVALATVGLHDVQFFCVEGTALGDAALQRARAQARAAVAAALAG</sequence>
<evidence type="ECO:0000313" key="2">
    <source>
        <dbReference type="EMBL" id="CAB5690332.1"/>
    </source>
</evidence>
<dbReference type="Proteomes" id="UP000834458">
    <property type="component" value="Unassembled WGS sequence"/>
</dbReference>
<evidence type="ECO:0000259" key="1">
    <source>
        <dbReference type="Pfam" id="PF02525"/>
    </source>
</evidence>
<evidence type="ECO:0000313" key="3">
    <source>
        <dbReference type="Proteomes" id="UP000834458"/>
    </source>
</evidence>
<dbReference type="PANTHER" id="PTHR43741">
    <property type="entry name" value="FMN-DEPENDENT NADH-AZOREDUCTASE 1"/>
    <property type="match status" value="1"/>
</dbReference>
<dbReference type="SUPFAM" id="SSF52218">
    <property type="entry name" value="Flavoproteins"/>
    <property type="match status" value="1"/>
</dbReference>
<name>A0AA35D723_9BURK</name>
<organism evidence="2 3">
    <name type="scientific">Comamonas aquatica</name>
    <dbReference type="NCBI Taxonomy" id="225991"/>
    <lineage>
        <taxon>Bacteria</taxon>
        <taxon>Pseudomonadati</taxon>
        <taxon>Pseudomonadota</taxon>
        <taxon>Betaproteobacteria</taxon>
        <taxon>Burkholderiales</taxon>
        <taxon>Comamonadaceae</taxon>
        <taxon>Comamonas</taxon>
    </lineage>
</organism>
<protein>
    <submittedName>
        <fullName evidence="2">FMN-dependent NADH-azoreductase</fullName>
        <ecNumber evidence="2">1.7.-.-</ecNumber>
    </submittedName>
</protein>